<dbReference type="PANTHER" id="PTHR30352">
    <property type="entry name" value="PYRUVATE FORMATE-LYASE-ACTIVATING ENZYME"/>
    <property type="match status" value="1"/>
</dbReference>
<dbReference type="EC" id="1.97.1.4" evidence="9"/>
<comment type="function">
    <text evidence="9">Activation of pyruvate formate-lyase under anaerobic conditions by generation of an organic free radical, using S-adenosylmethionine and reduced flavodoxin as cosubstrates to produce 5'-deoxy-adenosine.</text>
</comment>
<name>L1N245_9BACT</name>
<organism evidence="11 12">
    <name type="scientific">Hoylesella saccharolytica F0055</name>
    <dbReference type="NCBI Taxonomy" id="1127699"/>
    <lineage>
        <taxon>Bacteria</taxon>
        <taxon>Pseudomonadati</taxon>
        <taxon>Bacteroidota</taxon>
        <taxon>Bacteroidia</taxon>
        <taxon>Bacteroidales</taxon>
        <taxon>Prevotellaceae</taxon>
        <taxon>Hoylesella</taxon>
    </lineage>
</organism>
<dbReference type="HOGENOM" id="CLU_058969_1_1_10"/>
<evidence type="ECO:0000256" key="6">
    <source>
        <dbReference type="ARBA" id="ARBA00023002"/>
    </source>
</evidence>
<dbReference type="InterPro" id="IPR012838">
    <property type="entry name" value="PFL1_activating"/>
</dbReference>
<sequence>MKKGMEVYDMFAPKAEENNDGEQPQTFNYKQAGFTEDVPRARVHSVESFGSVDGPGIRFIIFLKGCKMRCRYCHNPDTWDEHSDDLRTADDLLSQALRYRTYWGKTGGITVSGGEALLQLDFMLDLFRKAKAQGIHTCLDTSAQPFTRNEPFFSKFEELMKYTDLILLDIKHIDNEGHKRLTGWGNENILDCARYLSDISKPVWVRHVLVPTITDDDAYLHRLRQFLVTLRNIERIEVLPYHAMGVYKWEKLGIRYTLGGVDSPAQERVRNAERILRGEE</sequence>
<dbReference type="PIRSF" id="PIRSF000371">
    <property type="entry name" value="PFL_act_enz"/>
    <property type="match status" value="1"/>
</dbReference>
<dbReference type="PANTHER" id="PTHR30352:SF5">
    <property type="entry name" value="PYRUVATE FORMATE-LYASE 1-ACTIVATING ENZYME"/>
    <property type="match status" value="1"/>
</dbReference>
<dbReference type="CDD" id="cd01335">
    <property type="entry name" value="Radical_SAM"/>
    <property type="match status" value="1"/>
</dbReference>
<dbReference type="EMBL" id="AMEP01000142">
    <property type="protein sequence ID" value="EKX97286.1"/>
    <property type="molecule type" value="Genomic_DNA"/>
</dbReference>
<dbReference type="AlphaFoldDB" id="L1N245"/>
<evidence type="ECO:0000256" key="3">
    <source>
        <dbReference type="ARBA" id="ARBA00022485"/>
    </source>
</evidence>
<keyword evidence="3 9" id="KW-0004">4Fe-4S</keyword>
<dbReference type="InterPro" id="IPR034457">
    <property type="entry name" value="Organic_radical-activating"/>
</dbReference>
<evidence type="ECO:0000256" key="4">
    <source>
        <dbReference type="ARBA" id="ARBA00022691"/>
    </source>
</evidence>
<dbReference type="PROSITE" id="PS01087">
    <property type="entry name" value="RADICAL_ACTIVATING"/>
    <property type="match status" value="1"/>
</dbReference>
<comment type="similarity">
    <text evidence="2 9">Belongs to the organic radical-activating enzymes family.</text>
</comment>
<dbReference type="STRING" id="1127699.HMPREF9151_02204"/>
<dbReference type="InterPro" id="IPR007197">
    <property type="entry name" value="rSAM"/>
</dbReference>
<evidence type="ECO:0000256" key="1">
    <source>
        <dbReference type="ARBA" id="ARBA00002918"/>
    </source>
</evidence>
<dbReference type="Gene3D" id="3.20.20.70">
    <property type="entry name" value="Aldolase class I"/>
    <property type="match status" value="1"/>
</dbReference>
<keyword evidence="9" id="KW-0963">Cytoplasm</keyword>
<dbReference type="GO" id="GO:0005737">
    <property type="term" value="C:cytoplasm"/>
    <property type="evidence" value="ECO:0007669"/>
    <property type="project" value="UniProtKB-SubCell"/>
</dbReference>
<dbReference type="GO" id="GO:0051539">
    <property type="term" value="F:4 iron, 4 sulfur cluster binding"/>
    <property type="evidence" value="ECO:0007669"/>
    <property type="project" value="UniProtKB-UniRule"/>
</dbReference>
<keyword evidence="8 9" id="KW-0411">Iron-sulfur</keyword>
<evidence type="ECO:0000256" key="5">
    <source>
        <dbReference type="ARBA" id="ARBA00022723"/>
    </source>
</evidence>
<keyword evidence="11" id="KW-0670">Pyruvate</keyword>
<feature type="domain" description="Radical SAM core" evidence="10">
    <location>
        <begin position="52"/>
        <end position="279"/>
    </location>
</feature>
<dbReference type="InterPro" id="IPR001989">
    <property type="entry name" value="Radical_activat_CS"/>
</dbReference>
<gene>
    <name evidence="11" type="ORF">HMPREF9151_02204</name>
</gene>
<evidence type="ECO:0000313" key="11">
    <source>
        <dbReference type="EMBL" id="EKX97286.1"/>
    </source>
</evidence>
<comment type="catalytic activity">
    <reaction evidence="9">
        <text>glycyl-[formate C-acetyltransferase] + reduced [flavodoxin] + S-adenosyl-L-methionine = glycin-2-yl radical-[formate C-acetyltransferase] + semiquinone [flavodoxin] + 5'-deoxyadenosine + L-methionine + H(+)</text>
        <dbReference type="Rhea" id="RHEA:19225"/>
        <dbReference type="Rhea" id="RHEA-COMP:10622"/>
        <dbReference type="Rhea" id="RHEA-COMP:12190"/>
        <dbReference type="Rhea" id="RHEA-COMP:12191"/>
        <dbReference type="Rhea" id="RHEA-COMP:14480"/>
        <dbReference type="ChEBI" id="CHEBI:15378"/>
        <dbReference type="ChEBI" id="CHEBI:17319"/>
        <dbReference type="ChEBI" id="CHEBI:29947"/>
        <dbReference type="ChEBI" id="CHEBI:32722"/>
        <dbReference type="ChEBI" id="CHEBI:57618"/>
        <dbReference type="ChEBI" id="CHEBI:57844"/>
        <dbReference type="ChEBI" id="CHEBI:59789"/>
        <dbReference type="ChEBI" id="CHEBI:140311"/>
        <dbReference type="EC" id="1.97.1.4"/>
    </reaction>
</comment>
<evidence type="ECO:0000313" key="12">
    <source>
        <dbReference type="Proteomes" id="UP000010433"/>
    </source>
</evidence>
<evidence type="ECO:0000256" key="8">
    <source>
        <dbReference type="ARBA" id="ARBA00023014"/>
    </source>
</evidence>
<dbReference type="SFLD" id="SFLDS00029">
    <property type="entry name" value="Radical_SAM"/>
    <property type="match status" value="1"/>
</dbReference>
<dbReference type="GO" id="GO:0046872">
    <property type="term" value="F:metal ion binding"/>
    <property type="evidence" value="ECO:0007669"/>
    <property type="project" value="UniProtKB-UniRule"/>
</dbReference>
<keyword evidence="12" id="KW-1185">Reference proteome</keyword>
<evidence type="ECO:0000259" key="10">
    <source>
        <dbReference type="PROSITE" id="PS51918"/>
    </source>
</evidence>
<dbReference type="GO" id="GO:0043365">
    <property type="term" value="F:[formate-C-acetyltransferase]-activating enzyme activity"/>
    <property type="evidence" value="ECO:0007669"/>
    <property type="project" value="UniProtKB-UniRule"/>
</dbReference>
<dbReference type="SUPFAM" id="SSF102114">
    <property type="entry name" value="Radical SAM enzymes"/>
    <property type="match status" value="1"/>
</dbReference>
<comment type="cofactor">
    <cofactor evidence="9">
        <name>[4Fe-4S] cluster</name>
        <dbReference type="ChEBI" id="CHEBI:49883"/>
    </cofactor>
    <text evidence="9">Binds 1 [4Fe-4S] cluster. The cluster is coordinated with 3 cysteines and an exchangeable S-adenosyl-L-methionine.</text>
</comment>
<dbReference type="GO" id="GO:0016829">
    <property type="term" value="F:lyase activity"/>
    <property type="evidence" value="ECO:0007669"/>
    <property type="project" value="UniProtKB-KW"/>
</dbReference>
<evidence type="ECO:0000256" key="2">
    <source>
        <dbReference type="ARBA" id="ARBA00009777"/>
    </source>
</evidence>
<dbReference type="NCBIfam" id="TIGR02493">
    <property type="entry name" value="PFLA"/>
    <property type="match status" value="1"/>
</dbReference>
<evidence type="ECO:0000256" key="7">
    <source>
        <dbReference type="ARBA" id="ARBA00023004"/>
    </source>
</evidence>
<dbReference type="PROSITE" id="PS51918">
    <property type="entry name" value="RADICAL_SAM"/>
    <property type="match status" value="1"/>
</dbReference>
<proteinExistence type="inferred from homology"/>
<keyword evidence="5 9" id="KW-0479">Metal-binding</keyword>
<dbReference type="InterPro" id="IPR013785">
    <property type="entry name" value="Aldolase_TIM"/>
</dbReference>
<keyword evidence="11" id="KW-0456">Lyase</keyword>
<dbReference type="InterPro" id="IPR012839">
    <property type="entry name" value="Organic_radical_activase"/>
</dbReference>
<dbReference type="PATRIC" id="fig|1127699.3.peg.2015"/>
<keyword evidence="7 9" id="KW-0408">Iron</keyword>
<accession>L1N245</accession>
<comment type="caution">
    <text evidence="11">The sequence shown here is derived from an EMBL/GenBank/DDBJ whole genome shotgun (WGS) entry which is preliminary data.</text>
</comment>
<keyword evidence="6 9" id="KW-0560">Oxidoreductase</keyword>
<evidence type="ECO:0000256" key="9">
    <source>
        <dbReference type="RuleBase" id="RU362053"/>
    </source>
</evidence>
<dbReference type="Proteomes" id="UP000010433">
    <property type="component" value="Unassembled WGS sequence"/>
</dbReference>
<reference evidence="11 12" key="1">
    <citation type="submission" date="2012-05" db="EMBL/GenBank/DDBJ databases">
        <authorList>
            <person name="Weinstock G."/>
            <person name="Sodergren E."/>
            <person name="Lobos E.A."/>
            <person name="Fulton L."/>
            <person name="Fulton R."/>
            <person name="Courtney L."/>
            <person name="Fronick C."/>
            <person name="O'Laughlin M."/>
            <person name="Godfrey J."/>
            <person name="Wilson R.M."/>
            <person name="Miner T."/>
            <person name="Farmer C."/>
            <person name="Delehaunty K."/>
            <person name="Cordes M."/>
            <person name="Minx P."/>
            <person name="Tomlinson C."/>
            <person name="Chen J."/>
            <person name="Wollam A."/>
            <person name="Pepin K.H."/>
            <person name="Bhonagiri V."/>
            <person name="Zhang X."/>
            <person name="Suruliraj S."/>
            <person name="Warren W."/>
            <person name="Mitreva M."/>
            <person name="Mardis E.R."/>
            <person name="Wilson R.K."/>
        </authorList>
    </citation>
    <scope>NUCLEOTIDE SEQUENCE [LARGE SCALE GENOMIC DNA]</scope>
    <source>
        <strain evidence="11 12">F0055</strain>
    </source>
</reference>
<comment type="function">
    <text evidence="1">Activation of pyruvate formate-lyase 1 under anaerobic conditions by generation of an organic free radical, using S-adenosylmethionine and reduced flavodoxin as cosubstrates to produce 5'-deoxy-adenosine.</text>
</comment>
<protein>
    <recommendedName>
        <fullName evidence="9">Pyruvate formate-lyase-activating enzyme</fullName>
        <ecNumber evidence="9">1.97.1.4</ecNumber>
    </recommendedName>
</protein>
<keyword evidence="4 9" id="KW-0949">S-adenosyl-L-methionine</keyword>
<comment type="subcellular location">
    <subcellularLocation>
        <location evidence="9">Cytoplasm</location>
    </subcellularLocation>
</comment>
<dbReference type="InterPro" id="IPR058240">
    <property type="entry name" value="rSAM_sf"/>
</dbReference>
<dbReference type="Pfam" id="PF04055">
    <property type="entry name" value="Radical_SAM"/>
    <property type="match status" value="1"/>
</dbReference>
<dbReference type="SFLD" id="SFLDG01066">
    <property type="entry name" value="organic_radical-activating_enz"/>
    <property type="match status" value="1"/>
</dbReference>